<proteinExistence type="predicted"/>
<dbReference type="STRING" id="1492898.SY85_07420"/>
<dbReference type="EMBL" id="CP011390">
    <property type="protein sequence ID" value="ANE50351.1"/>
    <property type="molecule type" value="Genomic_DNA"/>
</dbReference>
<keyword evidence="1" id="KW-1133">Transmembrane helix</keyword>
<protein>
    <submittedName>
        <fullName evidence="2">Uncharacterized protein</fullName>
    </submittedName>
</protein>
<dbReference type="KEGG" id="fla:SY85_07420"/>
<keyword evidence="3" id="KW-1185">Reference proteome</keyword>
<reference evidence="3" key="1">
    <citation type="submission" date="2015-01" db="EMBL/GenBank/DDBJ databases">
        <title>Flavisolibacter sp./LCS9/ whole genome sequencing.</title>
        <authorList>
            <person name="Kim M.K."/>
            <person name="Srinivasan S."/>
            <person name="Lee J.-J."/>
        </authorList>
    </citation>
    <scope>NUCLEOTIDE SEQUENCE [LARGE SCALE GENOMIC DNA]</scope>
    <source>
        <strain evidence="3">LCS9</strain>
    </source>
</reference>
<evidence type="ECO:0000313" key="2">
    <source>
        <dbReference type="EMBL" id="ANE50351.1"/>
    </source>
</evidence>
<evidence type="ECO:0000256" key="1">
    <source>
        <dbReference type="SAM" id="Phobius"/>
    </source>
</evidence>
<accession>A0A172TTC3</accession>
<keyword evidence="1" id="KW-0812">Transmembrane</keyword>
<sequence>MEYKLIRGLSIVLQAGIIILLAMLISLLLFSCKTNAKQSTANSKTTIETQKDMIEKRFLNEIQKHRIQIKALCLTQQAKAQLNPS</sequence>
<reference evidence="2 3" key="2">
    <citation type="journal article" date="2016" name="Int. J. Syst. Evol. Microbiol.">
        <title>Flavisolibacter tropicus sp. nov., isolated from tropical soil.</title>
        <authorList>
            <person name="Lee J.J."/>
            <person name="Kang M.S."/>
            <person name="Kim G.S."/>
            <person name="Lee C.S."/>
            <person name="Lim S."/>
            <person name="Lee J."/>
            <person name="Roh S.H."/>
            <person name="Kang H."/>
            <person name="Ha J.M."/>
            <person name="Bae S."/>
            <person name="Jung H.Y."/>
            <person name="Kim M.K."/>
        </authorList>
    </citation>
    <scope>NUCLEOTIDE SEQUENCE [LARGE SCALE GENOMIC DNA]</scope>
    <source>
        <strain evidence="2 3">LCS9</strain>
    </source>
</reference>
<feature type="transmembrane region" description="Helical" evidence="1">
    <location>
        <begin position="6"/>
        <end position="30"/>
    </location>
</feature>
<gene>
    <name evidence="2" type="ORF">SY85_07420</name>
</gene>
<dbReference type="RefSeq" id="WP_066403042.1">
    <property type="nucleotide sequence ID" value="NZ_CP011390.1"/>
</dbReference>
<evidence type="ECO:0000313" key="3">
    <source>
        <dbReference type="Proteomes" id="UP000077177"/>
    </source>
</evidence>
<dbReference type="PROSITE" id="PS51257">
    <property type="entry name" value="PROKAR_LIPOPROTEIN"/>
    <property type="match status" value="1"/>
</dbReference>
<dbReference type="Proteomes" id="UP000077177">
    <property type="component" value="Chromosome"/>
</dbReference>
<keyword evidence="1" id="KW-0472">Membrane</keyword>
<dbReference type="AlphaFoldDB" id="A0A172TTC3"/>
<organism evidence="2 3">
    <name type="scientific">Flavisolibacter tropicus</name>
    <dbReference type="NCBI Taxonomy" id="1492898"/>
    <lineage>
        <taxon>Bacteria</taxon>
        <taxon>Pseudomonadati</taxon>
        <taxon>Bacteroidota</taxon>
        <taxon>Chitinophagia</taxon>
        <taxon>Chitinophagales</taxon>
        <taxon>Chitinophagaceae</taxon>
        <taxon>Flavisolibacter</taxon>
    </lineage>
</organism>
<name>A0A172TTC3_9BACT</name>